<accession>A0A1G5GUS6</accession>
<dbReference type="OrthoDB" id="2003597at2"/>
<keyword evidence="1" id="KW-0812">Transmembrane</keyword>
<dbReference type="RefSeq" id="WP_074463395.1">
    <property type="nucleotide sequence ID" value="NZ_FMUR01000024.1"/>
</dbReference>
<dbReference type="EMBL" id="FMUR01000024">
    <property type="protein sequence ID" value="SCY54378.1"/>
    <property type="molecule type" value="Genomic_DNA"/>
</dbReference>
<gene>
    <name evidence="2" type="ORF">SAMN02910451_03020</name>
</gene>
<evidence type="ECO:0000313" key="3">
    <source>
        <dbReference type="Proteomes" id="UP000183047"/>
    </source>
</evidence>
<dbReference type="AlphaFoldDB" id="A0A1G5GUS6"/>
<name>A0A1G5GUS6_9FIRM</name>
<dbReference type="Proteomes" id="UP000183047">
    <property type="component" value="Unassembled WGS sequence"/>
</dbReference>
<protein>
    <submittedName>
        <fullName evidence="2">Uncharacterized protein</fullName>
    </submittedName>
</protein>
<feature type="transmembrane region" description="Helical" evidence="1">
    <location>
        <begin position="27"/>
        <end position="45"/>
    </location>
</feature>
<keyword evidence="1" id="KW-0472">Membrane</keyword>
<keyword evidence="3" id="KW-1185">Reference proteome</keyword>
<proteinExistence type="predicted"/>
<keyword evidence="1" id="KW-1133">Transmembrane helix</keyword>
<evidence type="ECO:0000313" key="2">
    <source>
        <dbReference type="EMBL" id="SCY54378.1"/>
    </source>
</evidence>
<evidence type="ECO:0000256" key="1">
    <source>
        <dbReference type="SAM" id="Phobius"/>
    </source>
</evidence>
<sequence length="201" mass="23468">MDDRVNAPYESEVLKRRQEKKFEYQKLFLYIMFFFLIIFMSVQMMNDSKYDVISFGDAHFRLPKRITGSLERIEGKEYVFLKSDDYMILGVGPDCEGIDSDILECFDISFEKIKEVNSIKYAYELIKLAESGNGVVVDCGKTDKPSFDAYFLQYRSDNIEKIIYAFTADNKSVVEIIVAPRGDISKKEIKDMYGSLRYSYY</sequence>
<reference evidence="3" key="1">
    <citation type="submission" date="2016-10" db="EMBL/GenBank/DDBJ databases">
        <authorList>
            <person name="Varghese N."/>
            <person name="Submissions S."/>
        </authorList>
    </citation>
    <scope>NUCLEOTIDE SEQUENCE [LARGE SCALE GENOMIC DNA]</scope>
    <source>
        <strain evidence="3">XBD2006</strain>
    </source>
</reference>
<organism evidence="2 3">
    <name type="scientific">Butyrivibrio hungatei</name>
    <dbReference type="NCBI Taxonomy" id="185008"/>
    <lineage>
        <taxon>Bacteria</taxon>
        <taxon>Bacillati</taxon>
        <taxon>Bacillota</taxon>
        <taxon>Clostridia</taxon>
        <taxon>Lachnospirales</taxon>
        <taxon>Lachnospiraceae</taxon>
        <taxon>Butyrivibrio</taxon>
    </lineage>
</organism>